<organism evidence="1 2">
    <name type="scientific">Nocardiopsis endophytica</name>
    <dbReference type="NCBI Taxonomy" id="3018445"/>
    <lineage>
        <taxon>Bacteria</taxon>
        <taxon>Bacillati</taxon>
        <taxon>Actinomycetota</taxon>
        <taxon>Actinomycetes</taxon>
        <taxon>Streptosporangiales</taxon>
        <taxon>Nocardiopsidaceae</taxon>
        <taxon>Nocardiopsis</taxon>
    </lineage>
</organism>
<keyword evidence="2" id="KW-1185">Reference proteome</keyword>
<gene>
    <name evidence="1" type="ORF">O4J56_09705</name>
</gene>
<evidence type="ECO:0008006" key="3">
    <source>
        <dbReference type="Google" id="ProtNLM"/>
    </source>
</evidence>
<reference evidence="1 2" key="1">
    <citation type="submission" date="2023-01" db="EMBL/GenBank/DDBJ databases">
        <title>Draft genome sequence of Nocardiopsis sp. RSe5-2 isolated from halophytes.</title>
        <authorList>
            <person name="Duangmal K."/>
            <person name="Chantavorakit T."/>
        </authorList>
    </citation>
    <scope>NUCLEOTIDE SEQUENCE [LARGE SCALE GENOMIC DNA]</scope>
    <source>
        <strain evidence="1 2">RSe5-2</strain>
    </source>
</reference>
<evidence type="ECO:0000313" key="2">
    <source>
        <dbReference type="Proteomes" id="UP001527866"/>
    </source>
</evidence>
<comment type="caution">
    <text evidence="1">The sequence shown here is derived from an EMBL/GenBank/DDBJ whole genome shotgun (WGS) entry which is preliminary data.</text>
</comment>
<evidence type="ECO:0000313" key="1">
    <source>
        <dbReference type="EMBL" id="MDA2810909.1"/>
    </source>
</evidence>
<name>A0ABT4U1U4_9ACTN</name>
<dbReference type="RefSeq" id="WP_270685304.1">
    <property type="nucleotide sequence ID" value="NZ_JAQFWQ010000021.1"/>
</dbReference>
<protein>
    <recommendedName>
        <fullName evidence="3">Transposase</fullName>
    </recommendedName>
</protein>
<accession>A0ABT4U1U4</accession>
<dbReference type="Proteomes" id="UP001527866">
    <property type="component" value="Unassembled WGS sequence"/>
</dbReference>
<proteinExistence type="predicted"/>
<dbReference type="EMBL" id="JAQFWQ010000021">
    <property type="protein sequence ID" value="MDA2810909.1"/>
    <property type="molecule type" value="Genomic_DNA"/>
</dbReference>
<sequence>MREFVRSREAVKGRRGAYRVLKRKLVRQVFRAMRADKAARTAREQQALSLAA</sequence>